<dbReference type="InterPro" id="IPR020472">
    <property type="entry name" value="WD40_PAC1"/>
</dbReference>
<evidence type="ECO:0000256" key="2">
    <source>
        <dbReference type="ARBA" id="ARBA00022574"/>
    </source>
</evidence>
<evidence type="ECO:0000256" key="4">
    <source>
        <dbReference type="PROSITE-ProRule" id="PRU00221"/>
    </source>
</evidence>
<dbReference type="InterPro" id="IPR036322">
    <property type="entry name" value="WD40_repeat_dom_sf"/>
</dbReference>
<dbReference type="InterPro" id="IPR015943">
    <property type="entry name" value="WD40/YVTN_repeat-like_dom_sf"/>
</dbReference>
<dbReference type="Pfam" id="PF00400">
    <property type="entry name" value="WD40"/>
    <property type="match status" value="4"/>
</dbReference>
<comment type="subunit">
    <text evidence="5">Part of TORC1 complex. Part of the TORC2 complex.</text>
</comment>
<organism evidence="6">
    <name type="scientific">Euwallacea interjectus</name>
    <dbReference type="NCBI Taxonomy" id="321055"/>
    <lineage>
        <taxon>Eukaryota</taxon>
        <taxon>Metazoa</taxon>
        <taxon>Ecdysozoa</taxon>
        <taxon>Arthropoda</taxon>
        <taxon>Hexapoda</taxon>
        <taxon>Insecta</taxon>
        <taxon>Pterygota</taxon>
        <taxon>Neoptera</taxon>
        <taxon>Endopterygota</taxon>
        <taxon>Coleoptera</taxon>
        <taxon>Polyphaga</taxon>
        <taxon>Cucujiformia</taxon>
        <taxon>Curculionidae</taxon>
        <taxon>Scolytinae</taxon>
        <taxon>Euwallacea</taxon>
    </lineage>
</organism>
<dbReference type="PROSITE" id="PS50231">
    <property type="entry name" value="RICIN_B_LECTIN"/>
    <property type="match status" value="1"/>
</dbReference>
<dbReference type="GO" id="GO:0031929">
    <property type="term" value="P:TOR signaling"/>
    <property type="evidence" value="ECO:0007669"/>
    <property type="project" value="UniProtKB-UniRule"/>
</dbReference>
<evidence type="ECO:0000256" key="3">
    <source>
        <dbReference type="ARBA" id="ARBA00022737"/>
    </source>
</evidence>
<accession>A0AB74UN06</accession>
<comment type="function">
    <text evidence="5">Subunit of TORC1 and TORC2, which regulate cell growth and survival in response to nutrient and hormonal signals.</text>
</comment>
<dbReference type="CDD" id="cd00200">
    <property type="entry name" value="WD40"/>
    <property type="match status" value="1"/>
</dbReference>
<dbReference type="InterPro" id="IPR019775">
    <property type="entry name" value="WD40_repeat_CS"/>
</dbReference>
<name>A0AB74UN06_9CUCU</name>
<feature type="repeat" description="WD" evidence="4">
    <location>
        <begin position="221"/>
        <end position="262"/>
    </location>
</feature>
<feature type="repeat" description="WD" evidence="4">
    <location>
        <begin position="264"/>
        <end position="305"/>
    </location>
</feature>
<feature type="repeat" description="WD" evidence="4">
    <location>
        <begin position="79"/>
        <end position="114"/>
    </location>
</feature>
<dbReference type="InterPro" id="IPR037588">
    <property type="entry name" value="MLST8"/>
</dbReference>
<dbReference type="PANTHER" id="PTHR19842">
    <property type="entry name" value="G BETA-LIKE PROTEIN GBL"/>
    <property type="match status" value="1"/>
</dbReference>
<evidence type="ECO:0000256" key="1">
    <source>
        <dbReference type="ARBA" id="ARBA00009890"/>
    </source>
</evidence>
<dbReference type="SUPFAM" id="SSF50978">
    <property type="entry name" value="WD40 repeat-like"/>
    <property type="match status" value="1"/>
</dbReference>
<keyword evidence="5" id="KW-0963">Cytoplasm</keyword>
<dbReference type="SMART" id="SM00320">
    <property type="entry name" value="WD40"/>
    <property type="match status" value="6"/>
</dbReference>
<dbReference type="GO" id="GO:0031931">
    <property type="term" value="C:TORC1 complex"/>
    <property type="evidence" value="ECO:0007669"/>
    <property type="project" value="UniProtKB-UniRule"/>
</dbReference>
<dbReference type="PRINTS" id="PR00320">
    <property type="entry name" value="GPROTEINBRPT"/>
</dbReference>
<dbReference type="Gene3D" id="2.130.10.10">
    <property type="entry name" value="YVTN repeat-like/Quinoprotein amine dehydrogenase"/>
    <property type="match status" value="1"/>
</dbReference>
<comment type="similarity">
    <text evidence="1 5">Belongs to the WD repeat LST8 family.</text>
</comment>
<dbReference type="PROSITE" id="PS50294">
    <property type="entry name" value="WD_REPEATS_REGION"/>
    <property type="match status" value="2"/>
</dbReference>
<keyword evidence="3 5" id="KW-0677">Repeat</keyword>
<dbReference type="AlphaFoldDB" id="A0AB74UN06"/>
<evidence type="ECO:0000256" key="5">
    <source>
        <dbReference type="RuleBase" id="RU369068"/>
    </source>
</evidence>
<dbReference type="GO" id="GO:0032956">
    <property type="term" value="P:regulation of actin cytoskeleton organization"/>
    <property type="evidence" value="ECO:0007669"/>
    <property type="project" value="TreeGrafter"/>
</dbReference>
<proteinExistence type="evidence at transcript level"/>
<protein>
    <recommendedName>
        <fullName evidence="5">Target of rapamycin complex subunit lst8</fullName>
        <shortName evidence="5">TORC subunit lst8</shortName>
    </recommendedName>
</protein>
<dbReference type="GO" id="GO:0031932">
    <property type="term" value="C:TORC2 complex"/>
    <property type="evidence" value="ECO:0007669"/>
    <property type="project" value="UniProtKB-UniRule"/>
</dbReference>
<dbReference type="PROSITE" id="PS00678">
    <property type="entry name" value="WD_REPEATS_1"/>
    <property type="match status" value="3"/>
</dbReference>
<reference evidence="6" key="1">
    <citation type="submission" date="2024-10" db="EMBL/GenBank/DDBJ databases">
        <title>Cloning and expression analysis of insulin pathway genes in Euwallacea interjectus.</title>
        <authorList>
            <person name="Dai L."/>
        </authorList>
    </citation>
    <scope>NUCLEOTIDE SEQUENCE</scope>
    <source>
        <strain evidence="6">Af1</strain>
    </source>
</reference>
<comment type="subcellular location">
    <subcellularLocation>
        <location evidence="5">Cytoplasm</location>
    </subcellularLocation>
</comment>
<keyword evidence="2 4" id="KW-0853">WD repeat</keyword>
<sequence>MVTDAPENDQIILATGGYDRTIKLWQTSSGICHRSVQHAESQVNALEITPDKKVLAVASYQHIYMYDLLANNPNAIVNYEGTYKNVTCVGFQEDGKWMYSGGEDGRARIWDLRSKSNQCPKSFDTRQASGTSLTPINCAVLHPNQIELLLGDQNGVIYRWDLRTDNHDQLIPENDVLILSIDISPDSSQMVSVNNKGKAFVWNLSSSGTDLSTTLFPKHKFEAHRRAVLKCKYSPDSNLLITTSADQTARIWNTREYSLLQELTQDNQRWVWDAAWCADSQYVFTASSDNFAKLWNVETGKMEREYSGHQKAVTALAFRDFSE</sequence>
<dbReference type="PANTHER" id="PTHR19842:SF0">
    <property type="entry name" value="TARGET OF RAPAMYCIN COMPLEX SUBUNIT LST8"/>
    <property type="match status" value="1"/>
</dbReference>
<dbReference type="EMBL" id="PQ440138">
    <property type="protein sequence ID" value="XHV10872.1"/>
    <property type="molecule type" value="mRNA"/>
</dbReference>
<dbReference type="GO" id="GO:0005737">
    <property type="term" value="C:cytoplasm"/>
    <property type="evidence" value="ECO:0007669"/>
    <property type="project" value="UniProtKB-SubCell"/>
</dbReference>
<dbReference type="InterPro" id="IPR001680">
    <property type="entry name" value="WD40_rpt"/>
</dbReference>
<evidence type="ECO:0000313" key="6">
    <source>
        <dbReference type="EMBL" id="XHV10872.1"/>
    </source>
</evidence>
<feature type="repeat" description="WD" evidence="4">
    <location>
        <begin position="13"/>
        <end position="35"/>
    </location>
</feature>
<dbReference type="PROSITE" id="PS50082">
    <property type="entry name" value="WD_REPEATS_2"/>
    <property type="match status" value="4"/>
</dbReference>